<gene>
    <name evidence="7" type="ORF">CWR45_07460</name>
</gene>
<protein>
    <recommendedName>
        <fullName evidence="4">HTH-type transcriptional regulator</fullName>
    </recommendedName>
</protein>
<evidence type="ECO:0000256" key="3">
    <source>
        <dbReference type="ARBA" id="ARBA00023163"/>
    </source>
</evidence>
<dbReference type="OrthoDB" id="9800374at2"/>
<dbReference type="InterPro" id="IPR052362">
    <property type="entry name" value="HTH-GbsR_regulator"/>
</dbReference>
<dbReference type="InterPro" id="IPR000835">
    <property type="entry name" value="HTH_MarR-typ"/>
</dbReference>
<organism evidence="7 8">
    <name type="scientific">Oceanobacillus chungangensis</name>
    <dbReference type="NCBI Taxonomy" id="1229152"/>
    <lineage>
        <taxon>Bacteria</taxon>
        <taxon>Bacillati</taxon>
        <taxon>Bacillota</taxon>
        <taxon>Bacilli</taxon>
        <taxon>Bacillales</taxon>
        <taxon>Bacillaceae</taxon>
        <taxon>Oceanobacillus</taxon>
    </lineage>
</organism>
<dbReference type="AlphaFoldDB" id="A0A3D8PX52"/>
<evidence type="ECO:0000313" key="8">
    <source>
        <dbReference type="Proteomes" id="UP000256520"/>
    </source>
</evidence>
<dbReference type="GO" id="GO:0003677">
    <property type="term" value="F:DNA binding"/>
    <property type="evidence" value="ECO:0007669"/>
    <property type="project" value="UniProtKB-UniRule"/>
</dbReference>
<keyword evidence="3 4" id="KW-0804">Transcription</keyword>
<sequence length="164" mass="19230">MLTPDNIKIMDKIIVEFSKTIEMFGLTPLEARLFIYLYLSEQAFTLDEMSEALGKSKTSMSTNIRSLLELNLVTRVWKKGIRKDLYEANTQLFKAFMNTYLSRWIDATKQQLDGLEGIKQLLTKEEENASIINQEQLMNRLDNIISFHLQIEKLFKEMNQNINR</sequence>
<dbReference type="PIRSF" id="PIRSF006707">
    <property type="entry name" value="MJ1563"/>
    <property type="match status" value="1"/>
</dbReference>
<keyword evidence="5" id="KW-0175">Coiled coil</keyword>
<keyword evidence="8" id="KW-1185">Reference proteome</keyword>
<reference evidence="8" key="1">
    <citation type="submission" date="2017-11" db="EMBL/GenBank/DDBJ databases">
        <authorList>
            <person name="Zhu W."/>
        </authorList>
    </citation>
    <scope>NUCLEOTIDE SEQUENCE [LARGE SCALE GENOMIC DNA]</scope>
    <source>
        <strain evidence="8">CAU 1051</strain>
    </source>
</reference>
<comment type="caution">
    <text evidence="7">The sequence shown here is derived from an EMBL/GenBank/DDBJ whole genome shotgun (WGS) entry which is preliminary data.</text>
</comment>
<evidence type="ECO:0000259" key="6">
    <source>
        <dbReference type="Pfam" id="PF12802"/>
    </source>
</evidence>
<evidence type="ECO:0000256" key="1">
    <source>
        <dbReference type="ARBA" id="ARBA00023015"/>
    </source>
</evidence>
<dbReference type="GO" id="GO:0003700">
    <property type="term" value="F:DNA-binding transcription factor activity"/>
    <property type="evidence" value="ECO:0007669"/>
    <property type="project" value="InterPro"/>
</dbReference>
<accession>A0A3D8PX52</accession>
<dbReference type="EMBL" id="PIOD01000006">
    <property type="protein sequence ID" value="RDW19891.1"/>
    <property type="molecule type" value="Genomic_DNA"/>
</dbReference>
<proteinExistence type="inferred from homology"/>
<dbReference type="InterPro" id="IPR026282">
    <property type="entry name" value="MJ1563"/>
</dbReference>
<dbReference type="RefSeq" id="WP_115749238.1">
    <property type="nucleotide sequence ID" value="NZ_PIOD01000006.1"/>
</dbReference>
<evidence type="ECO:0000313" key="7">
    <source>
        <dbReference type="EMBL" id="RDW19891.1"/>
    </source>
</evidence>
<dbReference type="Proteomes" id="UP000256520">
    <property type="component" value="Unassembled WGS sequence"/>
</dbReference>
<feature type="coiled-coil region" evidence="5">
    <location>
        <begin position="105"/>
        <end position="135"/>
    </location>
</feature>
<dbReference type="InterPro" id="IPR036390">
    <property type="entry name" value="WH_DNA-bd_sf"/>
</dbReference>
<keyword evidence="1 4" id="KW-0805">Transcription regulation</keyword>
<dbReference type="Gene3D" id="1.10.10.10">
    <property type="entry name" value="Winged helix-like DNA-binding domain superfamily/Winged helix DNA-binding domain"/>
    <property type="match status" value="1"/>
</dbReference>
<dbReference type="PANTHER" id="PTHR38465">
    <property type="entry name" value="HTH-TYPE TRANSCRIPTIONAL REGULATOR MJ1563-RELATED"/>
    <property type="match status" value="1"/>
</dbReference>
<name>A0A3D8PX52_9BACI</name>
<evidence type="ECO:0000256" key="2">
    <source>
        <dbReference type="ARBA" id="ARBA00023125"/>
    </source>
</evidence>
<dbReference type="InterPro" id="IPR036388">
    <property type="entry name" value="WH-like_DNA-bd_sf"/>
</dbReference>
<feature type="domain" description="HTH marR-type" evidence="6">
    <location>
        <begin position="24"/>
        <end position="75"/>
    </location>
</feature>
<evidence type="ECO:0000256" key="5">
    <source>
        <dbReference type="SAM" id="Coils"/>
    </source>
</evidence>
<dbReference type="PANTHER" id="PTHR38465:SF1">
    <property type="entry name" value="HTH-TYPE TRANSCRIPTIONAL REGULATOR MJ1563-RELATED"/>
    <property type="match status" value="1"/>
</dbReference>
<dbReference type="Pfam" id="PF12802">
    <property type="entry name" value="MarR_2"/>
    <property type="match status" value="1"/>
</dbReference>
<evidence type="ECO:0000256" key="4">
    <source>
        <dbReference type="PIRNR" id="PIRNR006707"/>
    </source>
</evidence>
<dbReference type="SUPFAM" id="SSF46785">
    <property type="entry name" value="Winged helix' DNA-binding domain"/>
    <property type="match status" value="1"/>
</dbReference>
<comment type="similarity">
    <text evidence="4">Belongs to the GbsR family.</text>
</comment>
<keyword evidence="2 4" id="KW-0238">DNA-binding</keyword>